<evidence type="ECO:0000256" key="1">
    <source>
        <dbReference type="ARBA" id="ARBA00006484"/>
    </source>
</evidence>
<reference evidence="2" key="1">
    <citation type="journal article" date="2019" name="Microbiol. Resour. Announc.">
        <title>Draft Genome Sequences of Five Environmental Bacterial Isolates That Degrade Polyethylene Terephthalate Plastic.</title>
        <authorList>
            <person name="Leon-Zayas R."/>
            <person name="Roberts C."/>
            <person name="Vague M."/>
            <person name="Mellies J.L."/>
        </authorList>
    </citation>
    <scope>NUCLEOTIDE SEQUENCE</scope>
    <source>
        <strain evidence="2">13.2</strain>
    </source>
</reference>
<sequence>MTLITGTRKGIGKFLVEHYVARGHQVVGCSRSDIDWELPGYRHFVADVIDEATAKTIFSHIRRDYGRLDNLINNAGIASMNHTMLTPLATVEQILDTNVVGSLFAREAAKLMSTRKYGRIVNFTTVATPLKLEGEAIYAASKAAVKSLTEVMARELAAFGITVNAVGPTPIETDLIRSVPQDKMQRLLARQAIARFGEMADVANVVDFFISEHSGFVTGQNIYLGGV</sequence>
<dbReference type="PANTHER" id="PTHR42760:SF40">
    <property type="entry name" value="3-OXOACYL-[ACYL-CARRIER-PROTEIN] REDUCTASE, CHLOROPLASTIC"/>
    <property type="match status" value="1"/>
</dbReference>
<dbReference type="Gene3D" id="3.40.50.720">
    <property type="entry name" value="NAD(P)-binding Rossmann-like Domain"/>
    <property type="match status" value="1"/>
</dbReference>
<dbReference type="PRINTS" id="PR00081">
    <property type="entry name" value="GDHRDH"/>
</dbReference>
<dbReference type="EMBL" id="CP157179">
    <property type="protein sequence ID" value="XBG32307.1"/>
    <property type="molecule type" value="Genomic_DNA"/>
</dbReference>
<organism evidence="2">
    <name type="scientific">Pseudomonas sp. 13.2</name>
    <dbReference type="NCBI Taxonomy" id="3144665"/>
    <lineage>
        <taxon>Bacteria</taxon>
        <taxon>Pseudomonadati</taxon>
        <taxon>Pseudomonadota</taxon>
        <taxon>Gammaproteobacteria</taxon>
        <taxon>Pseudomonadales</taxon>
        <taxon>Pseudomonadaceae</taxon>
        <taxon>Pseudomonas</taxon>
    </lineage>
</organism>
<proteinExistence type="inferred from homology"/>
<dbReference type="AlphaFoldDB" id="A0AAU7BI51"/>
<keyword evidence="2" id="KW-0560">Oxidoreductase</keyword>
<reference evidence="2" key="2">
    <citation type="submission" date="2024-05" db="EMBL/GenBank/DDBJ databases">
        <authorList>
            <person name="Mellies J."/>
            <person name="Newton I."/>
        </authorList>
    </citation>
    <scope>NUCLEOTIDE SEQUENCE</scope>
    <source>
        <strain evidence="2">13.2</strain>
    </source>
</reference>
<gene>
    <name evidence="2" type="ORF">ABH853_03315</name>
</gene>
<dbReference type="GO" id="GO:0016616">
    <property type="term" value="F:oxidoreductase activity, acting on the CH-OH group of donors, NAD or NADP as acceptor"/>
    <property type="evidence" value="ECO:0007669"/>
    <property type="project" value="TreeGrafter"/>
</dbReference>
<dbReference type="InterPro" id="IPR002347">
    <property type="entry name" value="SDR_fam"/>
</dbReference>
<dbReference type="PANTHER" id="PTHR42760">
    <property type="entry name" value="SHORT-CHAIN DEHYDROGENASES/REDUCTASES FAMILY MEMBER"/>
    <property type="match status" value="1"/>
</dbReference>
<protein>
    <submittedName>
        <fullName evidence="2">SDR family oxidoreductase</fullName>
        <ecNumber evidence="2">1.-.-.-</ecNumber>
    </submittedName>
</protein>
<evidence type="ECO:0000313" key="2">
    <source>
        <dbReference type="EMBL" id="XBG32307.1"/>
    </source>
</evidence>
<dbReference type="SUPFAM" id="SSF51735">
    <property type="entry name" value="NAD(P)-binding Rossmann-fold domains"/>
    <property type="match status" value="1"/>
</dbReference>
<dbReference type="EC" id="1.-.-.-" evidence="2"/>
<accession>A0AAU7BI51</accession>
<dbReference type="InterPro" id="IPR036291">
    <property type="entry name" value="NAD(P)-bd_dom_sf"/>
</dbReference>
<comment type="similarity">
    <text evidence="1">Belongs to the short-chain dehydrogenases/reductases (SDR) family.</text>
</comment>
<dbReference type="GO" id="GO:0030497">
    <property type="term" value="P:fatty acid elongation"/>
    <property type="evidence" value="ECO:0007669"/>
    <property type="project" value="TreeGrafter"/>
</dbReference>
<dbReference type="PRINTS" id="PR00080">
    <property type="entry name" value="SDRFAMILY"/>
</dbReference>
<name>A0AAU7BI51_9PSED</name>
<dbReference type="Pfam" id="PF13561">
    <property type="entry name" value="adh_short_C2"/>
    <property type="match status" value="1"/>
</dbReference>
<dbReference type="CDD" id="cd05233">
    <property type="entry name" value="SDR_c"/>
    <property type="match status" value="1"/>
</dbReference>